<keyword evidence="2" id="KW-1185">Reference proteome</keyword>
<keyword evidence="1" id="KW-0032">Aminotransferase</keyword>
<name>A0AC61MWV8_9FIRM</name>
<evidence type="ECO:0000313" key="1">
    <source>
        <dbReference type="EMBL" id="QUC67314.1"/>
    </source>
</evidence>
<sequence length="294" mass="32737">MIRQSLDNIRYYPDPEMKQARKGIARFLKIPEEYILPTAGGAAAIDLVTQLDGGCIFTLPPTFGEYTARAAIHGRKTAVWEGSCEPGDTLIVCNPNNPTGEVRTKETLLAILTETKACGGRLAVDEAFIEYCPEYSLRRDLQPGLILLGSFSKILGTPGVRLGYICAEPEIIERLRQKTLSWTPDTAATEIAAALPEHKEQIAAECELNRERRNLFRTQLQKLGAEVHPSEGNFLLVDFHWDMTAAAETLKARKILVRTCTSFGLPASFWRLAVKTEEENTRLIAALEEILHVR</sequence>
<reference evidence="1" key="1">
    <citation type="submission" date="2021-01" db="EMBL/GenBank/DDBJ databases">
        <title>Complete genome sequence of Clostridiales bacterium R-7.</title>
        <authorList>
            <person name="Mahoney-Kurpe S.C."/>
            <person name="Palevich N."/>
            <person name="Koike S."/>
            <person name="Moon C.D."/>
            <person name="Attwood G.T."/>
        </authorList>
    </citation>
    <scope>NUCLEOTIDE SEQUENCE</scope>
    <source>
        <strain evidence="1">R-7</strain>
    </source>
</reference>
<keyword evidence="1" id="KW-0808">Transferase</keyword>
<gene>
    <name evidence="1" type="ORF">JYE49_00965</name>
</gene>
<dbReference type="Proteomes" id="UP000682782">
    <property type="component" value="Chromosome"/>
</dbReference>
<proteinExistence type="predicted"/>
<accession>A0AC61MWV8</accession>
<dbReference type="EMBL" id="CP068393">
    <property type="protein sequence ID" value="QUC67314.1"/>
    <property type="molecule type" value="Genomic_DNA"/>
</dbReference>
<protein>
    <submittedName>
        <fullName evidence="1">Histidinol-phosphate aminotransferase family protein</fullName>
    </submittedName>
</protein>
<organism evidence="1 2">
    <name type="scientific">Aristaeella hokkaidonensis</name>
    <dbReference type="NCBI Taxonomy" id="3046382"/>
    <lineage>
        <taxon>Bacteria</taxon>
        <taxon>Bacillati</taxon>
        <taxon>Bacillota</taxon>
        <taxon>Clostridia</taxon>
        <taxon>Eubacteriales</taxon>
        <taxon>Aristaeellaceae</taxon>
        <taxon>Aristaeella</taxon>
    </lineage>
</organism>
<evidence type="ECO:0000313" key="2">
    <source>
        <dbReference type="Proteomes" id="UP000682782"/>
    </source>
</evidence>